<dbReference type="Gene3D" id="3.90.1150.10">
    <property type="entry name" value="Aspartate Aminotransferase, domain 1"/>
    <property type="match status" value="1"/>
</dbReference>
<dbReference type="PROSITE" id="PS00105">
    <property type="entry name" value="AA_TRANSFER_CLASS_1"/>
    <property type="match status" value="1"/>
</dbReference>
<accession>A3DAF1</accession>
<proteinExistence type="inferred from homology"/>
<keyword evidence="4" id="KW-1185">Reference proteome</keyword>
<dbReference type="PANTHER" id="PTHR43510">
    <property type="entry name" value="AMINOTRANSFERASE FUNCTION, HYPOTHETICAL (EUROFUNG)"/>
    <property type="match status" value="1"/>
</dbReference>
<dbReference type="GO" id="GO:0008483">
    <property type="term" value="F:transaminase activity"/>
    <property type="evidence" value="ECO:0007669"/>
    <property type="project" value="UniProtKB-KW"/>
</dbReference>
<dbReference type="InterPro" id="IPR015424">
    <property type="entry name" value="PyrdxlP-dep_Trfase"/>
</dbReference>
<evidence type="ECO:0000259" key="2">
    <source>
        <dbReference type="Pfam" id="PF00155"/>
    </source>
</evidence>
<dbReference type="HOGENOM" id="CLU_017584_4_4_6"/>
<dbReference type="Proteomes" id="UP000001557">
    <property type="component" value="Chromosome"/>
</dbReference>
<dbReference type="OrthoDB" id="3224382at2"/>
<dbReference type="AlphaFoldDB" id="A3DAF1"/>
<feature type="domain" description="Aminotransferase class I/classII large" evidence="2">
    <location>
        <begin position="54"/>
        <end position="346"/>
    </location>
</feature>
<evidence type="ECO:0000313" key="4">
    <source>
        <dbReference type="Proteomes" id="UP000001557"/>
    </source>
</evidence>
<dbReference type="Gene3D" id="3.40.640.10">
    <property type="entry name" value="Type I PLP-dependent aspartate aminotransferase-like (Major domain)"/>
    <property type="match status" value="1"/>
</dbReference>
<name>A3DAF1_SHEB5</name>
<sequence>MSIANYTIQEWLFNEAKGKFKYDLAESGVQFQYVKDLSIDDNWCLDYSYDRGCEDLRELIKSQYTSDTASLNAVVTHGAQEALYIFYRTLLSSGDHVIATSPGWQQAWEVPRSINCDVSLLEWLPGEAFPIEELERSITAQTKLLVLNSHCNPTGAILSDQEWQNIISLCKRKNIWIVNDEEYLLDFSGSIINKYKLSLSVSSLSKIYGLPALRLGWAVSNNDKIIEDMVNYKRYTSVCNSLLLENIAKKVLSEKEMHIKRFRNYLNIGRPLLDKFAELAKDHLELIPPNQTPYAWFNTKNAVDSAKLVRIILEKHQLLVMPAEVFGTKNGIRLTYARDEQLLRTCLNMILDTLGVSERL</sequence>
<dbReference type="GO" id="GO:0030170">
    <property type="term" value="F:pyridoxal phosphate binding"/>
    <property type="evidence" value="ECO:0007669"/>
    <property type="project" value="InterPro"/>
</dbReference>
<comment type="cofactor">
    <cofactor evidence="1">
        <name>pyridoxal 5'-phosphate</name>
        <dbReference type="ChEBI" id="CHEBI:597326"/>
    </cofactor>
</comment>
<dbReference type="InterPro" id="IPR015421">
    <property type="entry name" value="PyrdxlP-dep_Trfase_major"/>
</dbReference>
<dbReference type="CDD" id="cd00609">
    <property type="entry name" value="AAT_like"/>
    <property type="match status" value="1"/>
</dbReference>
<reference evidence="3 4" key="1">
    <citation type="submission" date="2007-02" db="EMBL/GenBank/DDBJ databases">
        <title>Complete sequence of chromosome of Shewanella baltica OS155.</title>
        <authorList>
            <consortium name="US DOE Joint Genome Institute"/>
            <person name="Copeland A."/>
            <person name="Lucas S."/>
            <person name="Lapidus A."/>
            <person name="Barry K."/>
            <person name="Detter J.C."/>
            <person name="Glavina del Rio T."/>
            <person name="Hammon N."/>
            <person name="Israni S."/>
            <person name="Dalin E."/>
            <person name="Tice H."/>
            <person name="Pitluck S."/>
            <person name="Sims D.R."/>
            <person name="Brettin T."/>
            <person name="Bruce D."/>
            <person name="Han C."/>
            <person name="Tapia R."/>
            <person name="Brainard J."/>
            <person name="Schmutz J."/>
            <person name="Larimer F."/>
            <person name="Land M."/>
            <person name="Hauser L."/>
            <person name="Kyrpides N."/>
            <person name="Mikhailova N."/>
            <person name="Brettar I."/>
            <person name="Klappenbach J."/>
            <person name="Konstantinidis K."/>
            <person name="Rodrigues J."/>
            <person name="Tiedje J."/>
            <person name="Richardson P."/>
        </authorList>
    </citation>
    <scope>NUCLEOTIDE SEQUENCE [LARGE SCALE GENOMIC DNA]</scope>
    <source>
        <strain evidence="4">OS155 / ATCC BAA-1091</strain>
    </source>
</reference>
<protein>
    <recommendedName>
        <fullName evidence="1">Aminotransferase</fullName>
        <ecNumber evidence="1">2.6.1.-</ecNumber>
    </recommendedName>
</protein>
<dbReference type="InterPro" id="IPR004839">
    <property type="entry name" value="Aminotransferase_I/II_large"/>
</dbReference>
<comment type="similarity">
    <text evidence="1">Belongs to the class-I pyridoxal-phosphate-dependent aminotransferase family.</text>
</comment>
<dbReference type="RefSeq" id="WP_011848208.1">
    <property type="nucleotide sequence ID" value="NC_009052.1"/>
</dbReference>
<dbReference type="InterPro" id="IPR004838">
    <property type="entry name" value="NHTrfase_class1_PyrdxlP-BS"/>
</dbReference>
<dbReference type="PANTHER" id="PTHR43510:SF1">
    <property type="entry name" value="AMINOTRANSFERASE FUNCTION, HYPOTHETICAL (EUROFUNG)"/>
    <property type="match status" value="1"/>
</dbReference>
<dbReference type="InterPro" id="IPR015422">
    <property type="entry name" value="PyrdxlP-dep_Trfase_small"/>
</dbReference>
<dbReference type="EMBL" id="CP000563">
    <property type="protein sequence ID" value="ABN63714.1"/>
    <property type="molecule type" value="Genomic_DNA"/>
</dbReference>
<evidence type="ECO:0000256" key="1">
    <source>
        <dbReference type="RuleBase" id="RU000481"/>
    </source>
</evidence>
<dbReference type="Pfam" id="PF00155">
    <property type="entry name" value="Aminotran_1_2"/>
    <property type="match status" value="1"/>
</dbReference>
<dbReference type="EC" id="2.6.1.-" evidence="1"/>
<keyword evidence="1 3" id="KW-0032">Aminotransferase</keyword>
<dbReference type="KEGG" id="sbl:Sbal_4249"/>
<dbReference type="STRING" id="325240.Sbal_4249"/>
<dbReference type="SUPFAM" id="SSF53383">
    <property type="entry name" value="PLP-dependent transferases"/>
    <property type="match status" value="1"/>
</dbReference>
<organism evidence="3 4">
    <name type="scientific">Shewanella baltica (strain OS155 / ATCC BAA-1091)</name>
    <dbReference type="NCBI Taxonomy" id="325240"/>
    <lineage>
        <taxon>Bacteria</taxon>
        <taxon>Pseudomonadati</taxon>
        <taxon>Pseudomonadota</taxon>
        <taxon>Gammaproteobacteria</taxon>
        <taxon>Alteromonadales</taxon>
        <taxon>Shewanellaceae</taxon>
        <taxon>Shewanella</taxon>
    </lineage>
</organism>
<keyword evidence="1 3" id="KW-0808">Transferase</keyword>
<evidence type="ECO:0000313" key="3">
    <source>
        <dbReference type="EMBL" id="ABN63714.1"/>
    </source>
</evidence>
<gene>
    <name evidence="3" type="ordered locus">Sbal_4249</name>
</gene>